<dbReference type="Proteomes" id="UP001060150">
    <property type="component" value="Chromosome"/>
</dbReference>
<dbReference type="RefSeq" id="WP_058940885.1">
    <property type="nucleotide sequence ID" value="NZ_CP102332.1"/>
</dbReference>
<protein>
    <submittedName>
        <fullName evidence="1">Uncharacterized protein</fullName>
    </submittedName>
</protein>
<evidence type="ECO:0000313" key="2">
    <source>
        <dbReference type="Proteomes" id="UP001060150"/>
    </source>
</evidence>
<evidence type="ECO:0000313" key="1">
    <source>
        <dbReference type="EMBL" id="UUS32269.1"/>
    </source>
</evidence>
<organism evidence="1 2">
    <name type="scientific">Streptomyces changanensis</name>
    <dbReference type="NCBI Taxonomy" id="2964669"/>
    <lineage>
        <taxon>Bacteria</taxon>
        <taxon>Bacillati</taxon>
        <taxon>Actinomycetota</taxon>
        <taxon>Actinomycetes</taxon>
        <taxon>Kitasatosporales</taxon>
        <taxon>Streptomycetaceae</taxon>
        <taxon>Streptomyces</taxon>
    </lineage>
</organism>
<keyword evidence="2" id="KW-1185">Reference proteome</keyword>
<gene>
    <name evidence="1" type="ORF">NRO40_16580</name>
</gene>
<proteinExistence type="predicted"/>
<sequence>MASGAGKWERVPLAPQAGYGRAAAPAASPRGASEAVPVFAALAREWRAQGRAVPGARDPEWDVLVRRPVWPRR</sequence>
<accession>A0ABY5N6W8</accession>
<reference evidence="1" key="1">
    <citation type="submission" date="2022-08" db="EMBL/GenBank/DDBJ databases">
        <title>Streptomyces changanensis sp. nov., an actinomycete isolated from soil.</title>
        <authorList>
            <person name="Wu H."/>
            <person name="Han L."/>
        </authorList>
    </citation>
    <scope>NUCLEOTIDE SEQUENCE</scope>
    <source>
        <strain evidence="1">HL-66</strain>
    </source>
</reference>
<dbReference type="EMBL" id="CP102332">
    <property type="protein sequence ID" value="UUS32269.1"/>
    <property type="molecule type" value="Genomic_DNA"/>
</dbReference>
<name>A0ABY5N6W8_9ACTN</name>